<dbReference type="EMBL" id="CM043020">
    <property type="protein sequence ID" value="KAI4459374.1"/>
    <property type="molecule type" value="Genomic_DNA"/>
</dbReference>
<gene>
    <name evidence="1" type="ORF">MML48_6g00002562</name>
</gene>
<accession>A0ACB9SXU5</accession>
<evidence type="ECO:0000313" key="2">
    <source>
        <dbReference type="Proteomes" id="UP001056778"/>
    </source>
</evidence>
<keyword evidence="2" id="KW-1185">Reference proteome</keyword>
<comment type="caution">
    <text evidence="1">The sequence shown here is derived from an EMBL/GenBank/DDBJ whole genome shotgun (WGS) entry which is preliminary data.</text>
</comment>
<dbReference type="Proteomes" id="UP001056778">
    <property type="component" value="Chromosome 6"/>
</dbReference>
<sequence>MQQQKGKTFPMLGSTVDLPPHDHVEFENKISPHSQLQFFNYDEQDQEKLGHDRINSRVGTDYNVTPYVEENTRNALAQAQFIQYFFDTRDDNIANNRVEHDANLKERNYFSTLPSREAAETLASLQEAGELNNKAQMNVKISKKMPITIYVPDNYDDRSEENENEQQEENSRIDYDDVSVEESIEDDNIGKSDSFGKRLRNKS</sequence>
<name>A0ACB9SXU5_HOLOL</name>
<reference evidence="1" key="1">
    <citation type="submission" date="2022-04" db="EMBL/GenBank/DDBJ databases">
        <title>Chromosome-scale genome assembly of Holotrichia oblita Faldermann.</title>
        <authorList>
            <person name="Rongchong L."/>
        </authorList>
    </citation>
    <scope>NUCLEOTIDE SEQUENCE</scope>
    <source>
        <strain evidence="1">81SQS9</strain>
    </source>
</reference>
<proteinExistence type="predicted"/>
<protein>
    <submittedName>
        <fullName evidence="1">Uncharacterized protein</fullName>
    </submittedName>
</protein>
<evidence type="ECO:0000313" key="1">
    <source>
        <dbReference type="EMBL" id="KAI4459374.1"/>
    </source>
</evidence>
<organism evidence="1 2">
    <name type="scientific">Holotrichia oblita</name>
    <name type="common">Chafer beetle</name>
    <dbReference type="NCBI Taxonomy" id="644536"/>
    <lineage>
        <taxon>Eukaryota</taxon>
        <taxon>Metazoa</taxon>
        <taxon>Ecdysozoa</taxon>
        <taxon>Arthropoda</taxon>
        <taxon>Hexapoda</taxon>
        <taxon>Insecta</taxon>
        <taxon>Pterygota</taxon>
        <taxon>Neoptera</taxon>
        <taxon>Endopterygota</taxon>
        <taxon>Coleoptera</taxon>
        <taxon>Polyphaga</taxon>
        <taxon>Scarabaeiformia</taxon>
        <taxon>Scarabaeidae</taxon>
        <taxon>Melolonthinae</taxon>
        <taxon>Holotrichia</taxon>
    </lineage>
</organism>